<evidence type="ECO:0000313" key="1">
    <source>
        <dbReference type="EMBL" id="KAJ8664883.1"/>
    </source>
</evidence>
<evidence type="ECO:0000313" key="2">
    <source>
        <dbReference type="Proteomes" id="UP001239111"/>
    </source>
</evidence>
<dbReference type="Proteomes" id="UP001239111">
    <property type="component" value="Chromosome 4"/>
</dbReference>
<reference evidence="1" key="1">
    <citation type="submission" date="2023-04" db="EMBL/GenBank/DDBJ databases">
        <title>A chromosome-level genome assembly of the parasitoid wasp Eretmocerus hayati.</title>
        <authorList>
            <person name="Zhong Y."/>
            <person name="Liu S."/>
            <person name="Liu Y."/>
        </authorList>
    </citation>
    <scope>NUCLEOTIDE SEQUENCE</scope>
    <source>
        <strain evidence="1">ZJU_SS_LIU_2023</strain>
    </source>
</reference>
<gene>
    <name evidence="1" type="ORF">QAD02_006545</name>
</gene>
<accession>A0ACC2N192</accession>
<name>A0ACC2N192_9HYME</name>
<dbReference type="EMBL" id="CM056744">
    <property type="protein sequence ID" value="KAJ8664883.1"/>
    <property type="molecule type" value="Genomic_DNA"/>
</dbReference>
<organism evidence="1 2">
    <name type="scientific">Eretmocerus hayati</name>
    <dbReference type="NCBI Taxonomy" id="131215"/>
    <lineage>
        <taxon>Eukaryota</taxon>
        <taxon>Metazoa</taxon>
        <taxon>Ecdysozoa</taxon>
        <taxon>Arthropoda</taxon>
        <taxon>Hexapoda</taxon>
        <taxon>Insecta</taxon>
        <taxon>Pterygota</taxon>
        <taxon>Neoptera</taxon>
        <taxon>Endopterygota</taxon>
        <taxon>Hymenoptera</taxon>
        <taxon>Apocrita</taxon>
        <taxon>Proctotrupomorpha</taxon>
        <taxon>Chalcidoidea</taxon>
        <taxon>Aphelinidae</taxon>
        <taxon>Aphelininae</taxon>
        <taxon>Eretmocerus</taxon>
    </lineage>
</organism>
<protein>
    <submittedName>
        <fullName evidence="1">Uncharacterized protein</fullName>
    </submittedName>
</protein>
<keyword evidence="2" id="KW-1185">Reference proteome</keyword>
<sequence>MPRLIFTSFASKFTSLFRIFILVVILQLVKEVQLQQRQGVNARQQGPPILRLPNQGTLAGREVFISRTQRVVQYLGIPYAQPPIDQLRFAPPVTSPLPSWSGIRNASIFWPSCHQLTNRRKLHERLYLRLLPSDMPDPGHSEDCLFLNIFVPDGEF</sequence>
<comment type="caution">
    <text evidence="1">The sequence shown here is derived from an EMBL/GenBank/DDBJ whole genome shotgun (WGS) entry which is preliminary data.</text>
</comment>
<proteinExistence type="predicted"/>